<gene>
    <name evidence="2" type="ORF">SAMN04488026_105810</name>
</gene>
<evidence type="ECO:0000259" key="1">
    <source>
        <dbReference type="Pfam" id="PF14300"/>
    </source>
</evidence>
<dbReference type="Pfam" id="PF14300">
    <property type="entry name" value="DMP19"/>
    <property type="match status" value="1"/>
</dbReference>
<name>A0A1G9FLD2_9RHOB</name>
<keyword evidence="3" id="KW-1185">Reference proteome</keyword>
<proteinExistence type="predicted"/>
<protein>
    <recommendedName>
        <fullName evidence="1">DNA mimic protein DMP19 C-terminal domain-containing protein</fullName>
    </recommendedName>
</protein>
<accession>A0A1G9FLD2</accession>
<dbReference type="Proteomes" id="UP000199382">
    <property type="component" value="Unassembled WGS sequence"/>
</dbReference>
<dbReference type="STRING" id="571298.SAMN04488026_105810"/>
<dbReference type="AlphaFoldDB" id="A0A1G9FLD2"/>
<evidence type="ECO:0000313" key="3">
    <source>
        <dbReference type="Proteomes" id="UP000199382"/>
    </source>
</evidence>
<reference evidence="2 3" key="1">
    <citation type="submission" date="2016-10" db="EMBL/GenBank/DDBJ databases">
        <authorList>
            <person name="de Groot N.N."/>
        </authorList>
    </citation>
    <scope>NUCLEOTIDE SEQUENCE [LARGE SCALE GENOMIC DNA]</scope>
    <source>
        <strain evidence="2 3">DSM 25294</strain>
    </source>
</reference>
<evidence type="ECO:0000313" key="2">
    <source>
        <dbReference type="EMBL" id="SDK89187.1"/>
    </source>
</evidence>
<feature type="domain" description="DNA mimic protein DMP19 C-terminal" evidence="1">
    <location>
        <begin position="75"/>
        <end position="185"/>
    </location>
</feature>
<sequence>MLRKLLSRFRRVSPAAPETTPPLFLPKDPAPKTFEPVIVRSCSIRSIATDPGALVADISSHVSVLSEKARYRREDFPAEALQLYHADLYRREVNRWGHAGFIGRSQQNLADALSDAGKALRASGADLHRDLFEKMQTWIALNPEDAADLTGEDEDEAPELSRLDQQFQALEAEGLLVSALAEWIVTQPWLEVVEDSEFGRAQRRAVTTARRRRESGAAETIADIDRFLSNPANVGFGMAAASRKVPEPVIHIGCVQHLTTGPDKIAPARWMRTVAGERFGVLIEEGFALFEAVPELPEATAPGPSLAELRRLRFDRIDEILFHHPHKLGKRLSVIPTSRAKLAIQVCHHLHAACAIHLLLDRLPEPATLTSASVHSIGKATDGGLKAVVMIVADDATRAFSAMIDNSGATLLSEPDHRTLGTISRNEIETQHKMLRTG</sequence>
<organism evidence="2 3">
    <name type="scientific">Aliiruegeria lutimaris</name>
    <dbReference type="NCBI Taxonomy" id="571298"/>
    <lineage>
        <taxon>Bacteria</taxon>
        <taxon>Pseudomonadati</taxon>
        <taxon>Pseudomonadota</taxon>
        <taxon>Alphaproteobacteria</taxon>
        <taxon>Rhodobacterales</taxon>
        <taxon>Roseobacteraceae</taxon>
        <taxon>Aliiruegeria</taxon>
    </lineage>
</organism>
<dbReference type="InterPro" id="IPR025402">
    <property type="entry name" value="DMP19_C"/>
</dbReference>
<dbReference type="EMBL" id="FNEK01000058">
    <property type="protein sequence ID" value="SDK89187.1"/>
    <property type="molecule type" value="Genomic_DNA"/>
</dbReference>